<keyword evidence="1" id="KW-0175">Coiled coil</keyword>
<dbReference type="OrthoDB" id="2798624at2759"/>
<accession>A0A369JS96</accession>
<feature type="region of interest" description="Disordered" evidence="2">
    <location>
        <begin position="256"/>
        <end position="280"/>
    </location>
</feature>
<name>A0A369JS96_HYPMA</name>
<feature type="compositionally biased region" description="Polar residues" evidence="2">
    <location>
        <begin position="606"/>
        <end position="645"/>
    </location>
</feature>
<evidence type="ECO:0000313" key="3">
    <source>
        <dbReference type="EMBL" id="RDB25149.1"/>
    </source>
</evidence>
<feature type="compositionally biased region" description="Polar residues" evidence="2">
    <location>
        <begin position="305"/>
        <end position="337"/>
    </location>
</feature>
<comment type="caution">
    <text evidence="3">The sequence shown here is derived from an EMBL/GenBank/DDBJ whole genome shotgun (WGS) entry which is preliminary data.</text>
</comment>
<evidence type="ECO:0000256" key="2">
    <source>
        <dbReference type="SAM" id="MobiDB-lite"/>
    </source>
</evidence>
<evidence type="ECO:0000256" key="1">
    <source>
        <dbReference type="SAM" id="Coils"/>
    </source>
</evidence>
<feature type="region of interest" description="Disordered" evidence="2">
    <location>
        <begin position="305"/>
        <end position="344"/>
    </location>
</feature>
<dbReference type="STRING" id="39966.A0A369JS96"/>
<reference evidence="3" key="1">
    <citation type="submission" date="2018-04" db="EMBL/GenBank/DDBJ databases">
        <title>Whole genome sequencing of Hypsizygus marmoreus.</title>
        <authorList>
            <person name="Choi I.-G."/>
            <person name="Min B."/>
            <person name="Kim J.-G."/>
            <person name="Kim S."/>
            <person name="Oh Y.-L."/>
            <person name="Kong W.-S."/>
            <person name="Park H."/>
            <person name="Jeong J."/>
            <person name="Song E.-S."/>
        </authorList>
    </citation>
    <scope>NUCLEOTIDE SEQUENCE [LARGE SCALE GENOMIC DNA]</scope>
    <source>
        <strain evidence="3">51987-8</strain>
    </source>
</reference>
<feature type="compositionally biased region" description="Polar residues" evidence="2">
    <location>
        <begin position="524"/>
        <end position="533"/>
    </location>
</feature>
<dbReference type="Proteomes" id="UP000076154">
    <property type="component" value="Unassembled WGS sequence"/>
</dbReference>
<proteinExistence type="predicted"/>
<gene>
    <name evidence="3" type="ORF">Hypma_007918</name>
</gene>
<dbReference type="EMBL" id="LUEZ02000041">
    <property type="protein sequence ID" value="RDB25149.1"/>
    <property type="molecule type" value="Genomic_DNA"/>
</dbReference>
<feature type="coiled-coil region" evidence="1">
    <location>
        <begin position="93"/>
        <end position="120"/>
    </location>
</feature>
<feature type="region of interest" description="Disordered" evidence="2">
    <location>
        <begin position="389"/>
        <end position="411"/>
    </location>
</feature>
<evidence type="ECO:0000313" key="4">
    <source>
        <dbReference type="Proteomes" id="UP000076154"/>
    </source>
</evidence>
<organism evidence="3 4">
    <name type="scientific">Hypsizygus marmoreus</name>
    <name type="common">White beech mushroom</name>
    <name type="synonym">Agaricus marmoreus</name>
    <dbReference type="NCBI Taxonomy" id="39966"/>
    <lineage>
        <taxon>Eukaryota</taxon>
        <taxon>Fungi</taxon>
        <taxon>Dikarya</taxon>
        <taxon>Basidiomycota</taxon>
        <taxon>Agaricomycotina</taxon>
        <taxon>Agaricomycetes</taxon>
        <taxon>Agaricomycetidae</taxon>
        <taxon>Agaricales</taxon>
        <taxon>Tricholomatineae</taxon>
        <taxon>Lyophyllaceae</taxon>
        <taxon>Hypsizygus</taxon>
    </lineage>
</organism>
<keyword evidence="4" id="KW-1185">Reference proteome</keyword>
<feature type="region of interest" description="Disordered" evidence="2">
    <location>
        <begin position="602"/>
        <end position="657"/>
    </location>
</feature>
<feature type="region of interest" description="Disordered" evidence="2">
    <location>
        <begin position="524"/>
        <end position="547"/>
    </location>
</feature>
<feature type="compositionally biased region" description="Polar residues" evidence="2">
    <location>
        <begin position="258"/>
        <end position="270"/>
    </location>
</feature>
<protein>
    <submittedName>
        <fullName evidence="3">Uncharacterized protein</fullName>
    </submittedName>
</protein>
<dbReference type="InParanoid" id="A0A369JS96"/>
<dbReference type="AlphaFoldDB" id="A0A369JS96"/>
<sequence>MYFSIRKTFARLHGHRRALSELTQNDAATLVTVQLPRPSSLPKLDDLLSVATALGPQPIHSSSCPPEASPQCSELEFRPTSAPQYLVTDDEHILALQAENARLREENADLKLDAQIREEELNKFRSDYYAERFKANVRKRLAKSAEVSYDALSLRLEQAEKFIASMVEIGIHQPVLSGAWKAVTPERTSDEALVDAIRKAAATPGTSWSKIIPQVTGPRTSDEYLAAIDMTVKATQELKITRKILRFWKITAKKDPSQTDLVTPSPSKLSDASLAKDNQGRHKVRVVDDLLKQLKSGDIQASRLTTPTDISGLSPSKASSDVISSTLPQVSSASPSKISPHVDPSHKLAPLASQTLKDEVSSIYPIERPRVPPPTKKLRLVFGTVDINHDVPKSKSPKKPSSHHLPLEDQATKLSAKALSKRKAMIIERAQPATNTAPVAHNHDTSNTLHTVLDGVRGNTSCDSSFVSPTSTRPFNTGFLSPEKALLSLERICAGFSSGSLGSLATQDSTNALPSATSIPNAVQANASTSDTVSARLPPQPAPPSLRRSALPIAKFRQFARSPSRKSLFSAPLFRPSGSLKSITTPTKKFLRKNTSPLRITKKPKINTTLSAGNSGSSRRTSASNVDLTASKSSPFRTGRFQTQGRRVARNLGRVTS</sequence>